<organism evidence="1 2">
    <name type="scientific">Entomophthora muscae</name>
    <dbReference type="NCBI Taxonomy" id="34485"/>
    <lineage>
        <taxon>Eukaryota</taxon>
        <taxon>Fungi</taxon>
        <taxon>Fungi incertae sedis</taxon>
        <taxon>Zoopagomycota</taxon>
        <taxon>Entomophthoromycotina</taxon>
        <taxon>Entomophthoromycetes</taxon>
        <taxon>Entomophthorales</taxon>
        <taxon>Entomophthoraceae</taxon>
        <taxon>Entomophthora</taxon>
    </lineage>
</organism>
<comment type="caution">
    <text evidence="1">The sequence shown here is derived from an EMBL/GenBank/DDBJ whole genome shotgun (WGS) entry which is preliminary data.</text>
</comment>
<proteinExistence type="predicted"/>
<evidence type="ECO:0000313" key="2">
    <source>
        <dbReference type="Proteomes" id="UP001165960"/>
    </source>
</evidence>
<dbReference type="EMBL" id="QTSX02002845">
    <property type="protein sequence ID" value="KAJ9074849.1"/>
    <property type="molecule type" value="Genomic_DNA"/>
</dbReference>
<gene>
    <name evidence="1" type="ORF">DSO57_1002279</name>
</gene>
<protein>
    <submittedName>
        <fullName evidence="1">Uncharacterized protein</fullName>
    </submittedName>
</protein>
<name>A0ACC2TJR9_9FUNG</name>
<reference evidence="1" key="1">
    <citation type="submission" date="2022-04" db="EMBL/GenBank/DDBJ databases">
        <title>Genome of the entomopathogenic fungus Entomophthora muscae.</title>
        <authorList>
            <person name="Elya C."/>
            <person name="Lovett B.R."/>
            <person name="Lee E."/>
            <person name="Macias A.M."/>
            <person name="Hajek A.E."/>
            <person name="De Bivort B.L."/>
            <person name="Kasson M.T."/>
            <person name="De Fine Licht H.H."/>
            <person name="Stajich J.E."/>
        </authorList>
    </citation>
    <scope>NUCLEOTIDE SEQUENCE</scope>
    <source>
        <strain evidence="1">Berkeley</strain>
    </source>
</reference>
<accession>A0ACC2TJR9</accession>
<sequence length="130" mass="14905">MDTTQTQPEWKEAAELIPEDETLAQTNQSMETNESPQIPEPTNEPTPHRMDQSESDTTSEEEGHRKAKSVNSDRERGRQTRNQSATITREILLTRGIAEADLERWEEMDLSCAQINRWHKEGFRPAEAAL</sequence>
<keyword evidence="2" id="KW-1185">Reference proteome</keyword>
<dbReference type="Proteomes" id="UP001165960">
    <property type="component" value="Unassembled WGS sequence"/>
</dbReference>
<evidence type="ECO:0000313" key="1">
    <source>
        <dbReference type="EMBL" id="KAJ9074849.1"/>
    </source>
</evidence>